<dbReference type="InterPro" id="IPR020843">
    <property type="entry name" value="ER"/>
</dbReference>
<dbReference type="GeneID" id="85308460"/>
<evidence type="ECO:0000313" key="4">
    <source>
        <dbReference type="EMBL" id="KAK1764667.1"/>
    </source>
</evidence>
<dbReference type="Pfam" id="PF08240">
    <property type="entry name" value="ADH_N"/>
    <property type="match status" value="1"/>
</dbReference>
<dbReference type="InterPro" id="IPR047122">
    <property type="entry name" value="Trans-enoyl_RdTase-like"/>
</dbReference>
<keyword evidence="5" id="KW-1185">Reference proteome</keyword>
<comment type="similarity">
    <text evidence="1">Belongs to the zinc-containing alcohol dehydrogenase family.</text>
</comment>
<dbReference type="InterPro" id="IPR036291">
    <property type="entry name" value="NAD(P)-bd_dom_sf"/>
</dbReference>
<dbReference type="RefSeq" id="XP_060280880.1">
    <property type="nucleotide sequence ID" value="XM_060425273.1"/>
</dbReference>
<evidence type="ECO:0000256" key="2">
    <source>
        <dbReference type="ARBA" id="ARBA00023002"/>
    </source>
</evidence>
<evidence type="ECO:0000256" key="1">
    <source>
        <dbReference type="ARBA" id="ARBA00008072"/>
    </source>
</evidence>
<dbReference type="InterPro" id="IPR013154">
    <property type="entry name" value="ADH-like_N"/>
</dbReference>
<dbReference type="InterPro" id="IPR011032">
    <property type="entry name" value="GroES-like_sf"/>
</dbReference>
<dbReference type="AlphaFoldDB" id="A0AAJ0FES0"/>
<organism evidence="4 5">
    <name type="scientific">Phialemonium atrogriseum</name>
    <dbReference type="NCBI Taxonomy" id="1093897"/>
    <lineage>
        <taxon>Eukaryota</taxon>
        <taxon>Fungi</taxon>
        <taxon>Dikarya</taxon>
        <taxon>Ascomycota</taxon>
        <taxon>Pezizomycotina</taxon>
        <taxon>Sordariomycetes</taxon>
        <taxon>Sordariomycetidae</taxon>
        <taxon>Cephalothecales</taxon>
        <taxon>Cephalothecaceae</taxon>
        <taxon>Phialemonium</taxon>
    </lineage>
</organism>
<dbReference type="PANTHER" id="PTHR45348:SF3">
    <property type="entry name" value="ENOYL REDUCTASE (ER) DOMAIN-CONTAINING PROTEIN"/>
    <property type="match status" value="1"/>
</dbReference>
<reference evidence="4" key="1">
    <citation type="submission" date="2023-06" db="EMBL/GenBank/DDBJ databases">
        <title>Genome-scale phylogeny and comparative genomics of the fungal order Sordariales.</title>
        <authorList>
            <consortium name="Lawrence Berkeley National Laboratory"/>
            <person name="Hensen N."/>
            <person name="Bonometti L."/>
            <person name="Westerberg I."/>
            <person name="Brannstrom I.O."/>
            <person name="Guillou S."/>
            <person name="Cros-Aarteil S."/>
            <person name="Calhoun S."/>
            <person name="Haridas S."/>
            <person name="Kuo A."/>
            <person name="Mondo S."/>
            <person name="Pangilinan J."/>
            <person name="Riley R."/>
            <person name="Labutti K."/>
            <person name="Andreopoulos B."/>
            <person name="Lipzen A."/>
            <person name="Chen C."/>
            <person name="Yanf M."/>
            <person name="Daum C."/>
            <person name="Ng V."/>
            <person name="Clum A."/>
            <person name="Steindorff A."/>
            <person name="Ohm R."/>
            <person name="Martin F."/>
            <person name="Silar P."/>
            <person name="Natvig D."/>
            <person name="Lalanne C."/>
            <person name="Gautier V."/>
            <person name="Ament-Velasquez S.L."/>
            <person name="Kruys A."/>
            <person name="Hutchinson M.I."/>
            <person name="Powell A.J."/>
            <person name="Barry K."/>
            <person name="Miller A.N."/>
            <person name="Grigoriev I.V."/>
            <person name="Debuchy R."/>
            <person name="Gladieux P."/>
            <person name="Thoren M.H."/>
            <person name="Johannesson H."/>
        </authorList>
    </citation>
    <scope>NUCLEOTIDE SEQUENCE</scope>
    <source>
        <strain evidence="4">8032-3</strain>
    </source>
</reference>
<dbReference type="Proteomes" id="UP001244011">
    <property type="component" value="Unassembled WGS sequence"/>
</dbReference>
<name>A0AAJ0FES0_9PEZI</name>
<dbReference type="PANTHER" id="PTHR45348">
    <property type="entry name" value="HYPOTHETICAL OXIDOREDUCTASE (EUROFUNG)"/>
    <property type="match status" value="1"/>
</dbReference>
<keyword evidence="2" id="KW-0560">Oxidoreductase</keyword>
<dbReference type="SMART" id="SM00829">
    <property type="entry name" value="PKS_ER"/>
    <property type="match status" value="1"/>
</dbReference>
<protein>
    <submittedName>
        <fullName evidence="4">Chaperonin 10-like protein</fullName>
    </submittedName>
</protein>
<gene>
    <name evidence="4" type="ORF">QBC33DRAFT_477574</name>
</gene>
<dbReference type="Gene3D" id="3.90.180.10">
    <property type="entry name" value="Medium-chain alcohol dehydrogenases, catalytic domain"/>
    <property type="match status" value="1"/>
</dbReference>
<proteinExistence type="inferred from homology"/>
<comment type="caution">
    <text evidence="4">The sequence shown here is derived from an EMBL/GenBank/DDBJ whole genome shotgun (WGS) entry which is preliminary data.</text>
</comment>
<dbReference type="GO" id="GO:0016651">
    <property type="term" value="F:oxidoreductase activity, acting on NAD(P)H"/>
    <property type="evidence" value="ECO:0007669"/>
    <property type="project" value="InterPro"/>
</dbReference>
<dbReference type="EMBL" id="MU839019">
    <property type="protein sequence ID" value="KAK1764667.1"/>
    <property type="molecule type" value="Genomic_DNA"/>
</dbReference>
<feature type="domain" description="Enoyl reductase (ER)" evidence="3">
    <location>
        <begin position="24"/>
        <end position="357"/>
    </location>
</feature>
<evidence type="ECO:0000259" key="3">
    <source>
        <dbReference type="SMART" id="SM00829"/>
    </source>
</evidence>
<evidence type="ECO:0000313" key="5">
    <source>
        <dbReference type="Proteomes" id="UP001244011"/>
    </source>
</evidence>
<sequence length="384" mass="40619">MATPTLSPSIPPTHPAVVITAARAPLSTISVPTEAPGPGEVLIHVLWTSSTPFDLHQSDGGLGIIPPHLAGGSFGGTVAQLGEGAAAGARLTVGDVVFGFDFRLPRARAHQTYLTTDAYMVSRLPAGLTLPEAVAVPANLVTAFHVTTADLGLALPWPRPADFNAGGDGGPTILVWGAAGSVGNYTLQVLRHWGYRNLLAVAAGKHHAHLRGLGARECFDYTRGDVAAEVLGYAGRAGGGADGRPRIPYIIDCIGSLEGTVRPISRVAEPGATVAVMLPVIKRHTTEDVAPEFEMDVSKVLPGEWKEGVELKGTRAFLYLQNELFKEHLQADIIPALLEQGVIKPNKLKVVEGKTLLERAEGARKLLRNQAPSGEKLVWRVADE</sequence>
<dbReference type="CDD" id="cd08249">
    <property type="entry name" value="enoyl_reductase_like"/>
    <property type="match status" value="1"/>
</dbReference>
<dbReference type="Gene3D" id="3.40.50.720">
    <property type="entry name" value="NAD(P)-binding Rossmann-like Domain"/>
    <property type="match status" value="1"/>
</dbReference>
<accession>A0AAJ0FES0</accession>
<dbReference type="SUPFAM" id="SSF50129">
    <property type="entry name" value="GroES-like"/>
    <property type="match status" value="1"/>
</dbReference>
<dbReference type="SUPFAM" id="SSF51735">
    <property type="entry name" value="NAD(P)-binding Rossmann-fold domains"/>
    <property type="match status" value="1"/>
</dbReference>